<dbReference type="GO" id="GO:0061621">
    <property type="term" value="P:canonical glycolysis"/>
    <property type="evidence" value="ECO:0007669"/>
    <property type="project" value="TreeGrafter"/>
</dbReference>
<accession>A0AB34H9Q3</accession>
<dbReference type="PANTHER" id="PTHR13697:SF5">
    <property type="entry name" value="ATP-DEPENDENT 6-PHOSPHOFRUCTOKINASE, PLATELET TYPE"/>
    <property type="match status" value="1"/>
</dbReference>
<dbReference type="PANTHER" id="PTHR13697">
    <property type="entry name" value="PHOSPHOFRUCTOKINASE"/>
    <property type="match status" value="1"/>
</dbReference>
<dbReference type="GO" id="GO:0005524">
    <property type="term" value="F:ATP binding"/>
    <property type="evidence" value="ECO:0007669"/>
    <property type="project" value="TreeGrafter"/>
</dbReference>
<evidence type="ECO:0000256" key="1">
    <source>
        <dbReference type="ARBA" id="ARBA00048070"/>
    </source>
</evidence>
<keyword evidence="3" id="KW-1185">Reference proteome</keyword>
<dbReference type="AlphaFoldDB" id="A0AB34H9Q3"/>
<dbReference type="Gene3D" id="3.40.50.450">
    <property type="match status" value="1"/>
</dbReference>
<name>A0AB34H9Q3_ESCRO</name>
<gene>
    <name evidence="2" type="ORF">J1605_005194</name>
</gene>
<dbReference type="GO" id="GO:0016208">
    <property type="term" value="F:AMP binding"/>
    <property type="evidence" value="ECO:0007669"/>
    <property type="project" value="TreeGrafter"/>
</dbReference>
<comment type="caution">
    <text evidence="2">The sequence shown here is derived from an EMBL/GenBank/DDBJ whole genome shotgun (WGS) entry which is preliminary data.</text>
</comment>
<dbReference type="GO" id="GO:0016020">
    <property type="term" value="C:membrane"/>
    <property type="evidence" value="ECO:0007669"/>
    <property type="project" value="TreeGrafter"/>
</dbReference>
<dbReference type="Proteomes" id="UP001159641">
    <property type="component" value="Unassembled WGS sequence"/>
</dbReference>
<sequence>MGDHDVSPNPKGSFRKFLEQLSGAGKAIGVLTSGGDAQGLLQAEGGPAPRGQAAFPGMNAAVRAVVRMGIYVGAKVYFIYEVSVRSPSRFLSQESLPRTHWGPHACLGLLTAGERQQVTGTLGYQ</sequence>
<dbReference type="GO" id="GO:0042802">
    <property type="term" value="F:identical protein binding"/>
    <property type="evidence" value="ECO:0007669"/>
    <property type="project" value="TreeGrafter"/>
</dbReference>
<organism evidence="2 3">
    <name type="scientific">Eschrichtius robustus</name>
    <name type="common">California gray whale</name>
    <name type="synonym">Eschrichtius gibbosus</name>
    <dbReference type="NCBI Taxonomy" id="9764"/>
    <lineage>
        <taxon>Eukaryota</taxon>
        <taxon>Metazoa</taxon>
        <taxon>Chordata</taxon>
        <taxon>Craniata</taxon>
        <taxon>Vertebrata</taxon>
        <taxon>Euteleostomi</taxon>
        <taxon>Mammalia</taxon>
        <taxon>Eutheria</taxon>
        <taxon>Laurasiatheria</taxon>
        <taxon>Artiodactyla</taxon>
        <taxon>Whippomorpha</taxon>
        <taxon>Cetacea</taxon>
        <taxon>Mysticeti</taxon>
        <taxon>Eschrichtiidae</taxon>
        <taxon>Eschrichtius</taxon>
    </lineage>
</organism>
<dbReference type="GO" id="GO:0006002">
    <property type="term" value="P:fructose 6-phosphate metabolic process"/>
    <property type="evidence" value="ECO:0007669"/>
    <property type="project" value="TreeGrafter"/>
</dbReference>
<reference evidence="2 3" key="1">
    <citation type="submission" date="2022-11" db="EMBL/GenBank/DDBJ databases">
        <title>Whole genome sequence of Eschrichtius robustus ER-17-0199.</title>
        <authorList>
            <person name="Bruniche-Olsen A."/>
            <person name="Black A.N."/>
            <person name="Fields C.J."/>
            <person name="Walden K."/>
            <person name="Dewoody J.A."/>
        </authorList>
    </citation>
    <scope>NUCLEOTIDE SEQUENCE [LARGE SCALE GENOMIC DNA]</scope>
    <source>
        <strain evidence="2">ER-17-0199</strain>
        <tissue evidence="2">Blubber</tissue>
    </source>
</reference>
<dbReference type="EMBL" id="JAIQCJ010001564">
    <property type="protein sequence ID" value="KAJ8788898.1"/>
    <property type="molecule type" value="Genomic_DNA"/>
</dbReference>
<dbReference type="GO" id="GO:0070095">
    <property type="term" value="F:fructose-6-phosphate binding"/>
    <property type="evidence" value="ECO:0007669"/>
    <property type="project" value="TreeGrafter"/>
</dbReference>
<evidence type="ECO:0000313" key="3">
    <source>
        <dbReference type="Proteomes" id="UP001159641"/>
    </source>
</evidence>
<dbReference type="GO" id="GO:0005945">
    <property type="term" value="C:6-phosphofructokinase complex"/>
    <property type="evidence" value="ECO:0007669"/>
    <property type="project" value="TreeGrafter"/>
</dbReference>
<dbReference type="InterPro" id="IPR035966">
    <property type="entry name" value="PKF_sf"/>
</dbReference>
<protein>
    <submittedName>
        <fullName evidence="2">Uncharacterized protein</fullName>
    </submittedName>
</protein>
<dbReference type="GO" id="GO:0003872">
    <property type="term" value="F:6-phosphofructokinase activity"/>
    <property type="evidence" value="ECO:0007669"/>
    <property type="project" value="UniProtKB-EC"/>
</dbReference>
<evidence type="ECO:0000313" key="2">
    <source>
        <dbReference type="EMBL" id="KAJ8788898.1"/>
    </source>
</evidence>
<dbReference type="GO" id="GO:0048029">
    <property type="term" value="F:monosaccharide binding"/>
    <property type="evidence" value="ECO:0007669"/>
    <property type="project" value="TreeGrafter"/>
</dbReference>
<dbReference type="GO" id="GO:0030388">
    <property type="term" value="P:fructose 1,6-bisphosphate metabolic process"/>
    <property type="evidence" value="ECO:0007669"/>
    <property type="project" value="TreeGrafter"/>
</dbReference>
<proteinExistence type="predicted"/>
<dbReference type="SUPFAM" id="SSF53784">
    <property type="entry name" value="Phosphofructokinase"/>
    <property type="match status" value="1"/>
</dbReference>
<comment type="catalytic activity">
    <reaction evidence="1">
        <text>beta-D-fructose 6-phosphate + ATP = beta-D-fructose 1,6-bisphosphate + ADP + H(+)</text>
        <dbReference type="Rhea" id="RHEA:16109"/>
        <dbReference type="ChEBI" id="CHEBI:15378"/>
        <dbReference type="ChEBI" id="CHEBI:30616"/>
        <dbReference type="ChEBI" id="CHEBI:32966"/>
        <dbReference type="ChEBI" id="CHEBI:57634"/>
        <dbReference type="ChEBI" id="CHEBI:456216"/>
        <dbReference type="EC" id="2.7.1.11"/>
    </reaction>
</comment>